<gene>
    <name evidence="1" type="ORF">METZ01_LOCUS227614</name>
</gene>
<dbReference type="CDD" id="cd07812">
    <property type="entry name" value="SRPBCC"/>
    <property type="match status" value="1"/>
</dbReference>
<protein>
    <recommendedName>
        <fullName evidence="2">Coenzyme Q-binding protein COQ10 START domain-containing protein</fullName>
    </recommendedName>
</protein>
<dbReference type="Pfam" id="PF10604">
    <property type="entry name" value="Polyketide_cyc2"/>
    <property type="match status" value="1"/>
</dbReference>
<organism evidence="1">
    <name type="scientific">marine metagenome</name>
    <dbReference type="NCBI Taxonomy" id="408172"/>
    <lineage>
        <taxon>unclassified sequences</taxon>
        <taxon>metagenomes</taxon>
        <taxon>ecological metagenomes</taxon>
    </lineage>
</organism>
<evidence type="ECO:0000313" key="1">
    <source>
        <dbReference type="EMBL" id="SVB74760.1"/>
    </source>
</evidence>
<dbReference type="EMBL" id="UINC01055646">
    <property type="protein sequence ID" value="SVB74760.1"/>
    <property type="molecule type" value="Genomic_DNA"/>
</dbReference>
<dbReference type="SUPFAM" id="SSF55961">
    <property type="entry name" value="Bet v1-like"/>
    <property type="match status" value="1"/>
</dbReference>
<dbReference type="AlphaFoldDB" id="A0A382GHX0"/>
<sequence>MKYTTTVEIDLPRAQVIELFDNQENYHKWQESLISLKNLEGDSGQVGTRTRLLHKMGPREIDMVETVTQREFPDLFIATYEADNGWNEAINRFSELDDTRTQWTIETEFRFTGAMKLIASLMPDMFKKETQKVMESFKAFAEGCGEP</sequence>
<evidence type="ECO:0008006" key="2">
    <source>
        <dbReference type="Google" id="ProtNLM"/>
    </source>
</evidence>
<accession>A0A382GHX0</accession>
<name>A0A382GHX0_9ZZZZ</name>
<reference evidence="1" key="1">
    <citation type="submission" date="2018-05" db="EMBL/GenBank/DDBJ databases">
        <authorList>
            <person name="Lanie J.A."/>
            <person name="Ng W.-L."/>
            <person name="Kazmierczak K.M."/>
            <person name="Andrzejewski T.M."/>
            <person name="Davidsen T.M."/>
            <person name="Wayne K.J."/>
            <person name="Tettelin H."/>
            <person name="Glass J.I."/>
            <person name="Rusch D."/>
            <person name="Podicherti R."/>
            <person name="Tsui H.-C.T."/>
            <person name="Winkler M.E."/>
        </authorList>
    </citation>
    <scope>NUCLEOTIDE SEQUENCE</scope>
</reference>
<dbReference type="InterPro" id="IPR023393">
    <property type="entry name" value="START-like_dom_sf"/>
</dbReference>
<proteinExistence type="predicted"/>
<dbReference type="Gene3D" id="3.30.530.20">
    <property type="match status" value="1"/>
</dbReference>
<dbReference type="InterPro" id="IPR019587">
    <property type="entry name" value="Polyketide_cyclase/dehydratase"/>
</dbReference>